<evidence type="ECO:0000259" key="1">
    <source>
        <dbReference type="Pfam" id="PF24986"/>
    </source>
</evidence>
<dbReference type="PANTHER" id="PTHR33692:SF1">
    <property type="entry name" value="RIBOSOME MATURATION FACTOR RIMM"/>
    <property type="match status" value="1"/>
</dbReference>
<dbReference type="GO" id="GO:0043022">
    <property type="term" value="F:ribosome binding"/>
    <property type="evidence" value="ECO:0007669"/>
    <property type="project" value="InterPro"/>
</dbReference>
<reference evidence="2 3" key="1">
    <citation type="submission" date="2019-03" db="EMBL/GenBank/DDBJ databases">
        <title>Metabolic potential of uncultured bacteria and archaea associated with petroleum seepage in deep-sea sediments.</title>
        <authorList>
            <person name="Dong X."/>
            <person name="Hubert C."/>
        </authorList>
    </citation>
    <scope>NUCLEOTIDE SEQUENCE [LARGE SCALE GENOMIC DNA]</scope>
    <source>
        <strain evidence="2">E29_bin36</strain>
    </source>
</reference>
<dbReference type="SUPFAM" id="SSF50346">
    <property type="entry name" value="PRC-barrel domain"/>
    <property type="match status" value="1"/>
</dbReference>
<dbReference type="NCBIfam" id="TIGR02273">
    <property type="entry name" value="16S_RimM"/>
    <property type="match status" value="1"/>
</dbReference>
<dbReference type="GO" id="GO:0006364">
    <property type="term" value="P:rRNA processing"/>
    <property type="evidence" value="ECO:0007669"/>
    <property type="project" value="InterPro"/>
</dbReference>
<protein>
    <submittedName>
        <fullName evidence="2">16S rRNA processing protein RimM</fullName>
    </submittedName>
</protein>
<dbReference type="GO" id="GO:0005840">
    <property type="term" value="C:ribosome"/>
    <property type="evidence" value="ECO:0007669"/>
    <property type="project" value="InterPro"/>
</dbReference>
<organism evidence="2 3">
    <name type="scientific">candidate division TA06 bacterium</name>
    <dbReference type="NCBI Taxonomy" id="2250710"/>
    <lineage>
        <taxon>Bacteria</taxon>
        <taxon>Bacteria division TA06</taxon>
    </lineage>
</organism>
<evidence type="ECO:0000313" key="3">
    <source>
        <dbReference type="Proteomes" id="UP000315534"/>
    </source>
</evidence>
<dbReference type="InterPro" id="IPR011033">
    <property type="entry name" value="PRC_barrel-like_sf"/>
</dbReference>
<proteinExistence type="predicted"/>
<name>A0A523XS51_UNCT6</name>
<dbReference type="Gene3D" id="2.30.30.240">
    <property type="entry name" value="PRC-barrel domain"/>
    <property type="match status" value="1"/>
</dbReference>
<feature type="non-terminal residue" evidence="2">
    <location>
        <position position="1"/>
    </location>
</feature>
<dbReference type="Pfam" id="PF24986">
    <property type="entry name" value="PRC_RimM"/>
    <property type="match status" value="1"/>
</dbReference>
<dbReference type="AlphaFoldDB" id="A0A523XS51"/>
<evidence type="ECO:0000313" key="2">
    <source>
        <dbReference type="EMBL" id="TET82124.1"/>
    </source>
</evidence>
<dbReference type="EMBL" id="SOIP01000163">
    <property type="protein sequence ID" value="TET82124.1"/>
    <property type="molecule type" value="Genomic_DNA"/>
</dbReference>
<comment type="caution">
    <text evidence="2">The sequence shown here is derived from an EMBL/GenBank/DDBJ whole genome shotgun (WGS) entry which is preliminary data.</text>
</comment>
<gene>
    <name evidence="2" type="primary">rimM</name>
    <name evidence="2" type="ORF">E3J38_02710</name>
</gene>
<dbReference type="Proteomes" id="UP000315534">
    <property type="component" value="Unassembled WGS sequence"/>
</dbReference>
<dbReference type="InterPro" id="IPR056792">
    <property type="entry name" value="PRC_RimM"/>
</dbReference>
<sequence>CYVSVLEEELQPLPKGTYYEFQIVGLVACRENGETIGEVTDILELPGNDVLVIDGHGKEILVPLVDDFIKEINIEEKRIIITPIKGLIDQE</sequence>
<dbReference type="PANTHER" id="PTHR33692">
    <property type="entry name" value="RIBOSOME MATURATION FACTOR RIMM"/>
    <property type="match status" value="1"/>
</dbReference>
<dbReference type="InterPro" id="IPR011961">
    <property type="entry name" value="RimM"/>
</dbReference>
<feature type="domain" description="Ribosome maturation factor RimM PRC barrel" evidence="1">
    <location>
        <begin position="21"/>
        <end position="86"/>
    </location>
</feature>
<accession>A0A523XS51</accession>